<dbReference type="InterPro" id="IPR000719">
    <property type="entry name" value="Prot_kinase_dom"/>
</dbReference>
<feature type="binding site" evidence="11">
    <location>
        <position position="597"/>
    </location>
    <ligand>
        <name>ATP</name>
        <dbReference type="ChEBI" id="CHEBI:30616"/>
    </ligand>
</feature>
<feature type="region of interest" description="Disordered" evidence="12">
    <location>
        <begin position="1"/>
        <end position="46"/>
    </location>
</feature>
<dbReference type="InterPro" id="IPR045274">
    <property type="entry name" value="WAK-like"/>
</dbReference>
<dbReference type="CDD" id="cd14066">
    <property type="entry name" value="STKc_IRAK"/>
    <property type="match status" value="1"/>
</dbReference>
<keyword evidence="13" id="KW-0472">Membrane</keyword>
<evidence type="ECO:0000256" key="3">
    <source>
        <dbReference type="ARBA" id="ARBA00022679"/>
    </source>
</evidence>
<sequence length="893" mass="98658">MHYWTPPSGRMSTGGAEPHTKKKAPGKPTKNELASRRGTTGLRRTAHAKLLPKRLSALLLHDVERRPCQRAERSQNTGDETATHEDASNNDPSLPKTSPCRNRKEPELPDNVPKRVTTQHVTAVAESRGEKNGAHGSAMVQQGAQGQTATHPLVHARMKPGCSRLLFICLSAIWALATADVPAGQRPGCPAKCGDVAIPFPFGIGKHCALHNGFNLNCTSINGTMKPFKWNIEVTKISIPSSKVWMTTRMSWQCYFPATRTTNYSDSWLSFTNSPFSISEVDNKIIVIGCNAVAYMRSSTYVIGCYSTCTNVTLENGKCSGAGCCQADVPKGIQYYRGYFNENYNTTQIWQANPCNYMALMDKAAFSFNTSYVKSKVFYETYKGGVPLVANWVIRPWTCKAAKKNMSTYACLSSHSACVDSTTNDPGYHCKCSNGYKGNPYITAGCQDIDECREKSNPCGPGICKNTQGKYSCSCHPGNYMANGVCVPIPKSPHFPAVPVIGASVGLVIIVIVIAFACFIQERRKLQNMKQNYFRQHGGLILFEEMKSKQGLTFKIFSEEELQQATNKFSEQQVLGHGGHGTVYKGLFNRNVEVAVKRCMTINEQHKKEFGKEMLILSQINHKNIVKLLGCCLEVEVPMLVYEFVPNGTLFHLIHGNHGRRIPLATRLGIAHESADALSYLHSSTSTPILHGDVKSSNILLDGDYKAKVSDFGASILAPTDESQFVTLVQGTCGYLDPEYMQTCQLTDKSDVYSFGVVLLELLTGKKPFSLDASDQEKSLSMMFMSAVKENKLQEILDDGIKQDNMEVLEEIAELAKQCLEMCGTNRPSMKEVAEKLDRLRKVMQHPWVQLQQDPEENESLLGQRSAMVNSTVVSAEYFSIEKEAVTSLGSGR</sequence>
<evidence type="ECO:0000256" key="1">
    <source>
        <dbReference type="ARBA" id="ARBA00004479"/>
    </source>
</evidence>
<keyword evidence="13" id="KW-0812">Transmembrane</keyword>
<evidence type="ECO:0000256" key="11">
    <source>
        <dbReference type="PROSITE-ProRule" id="PRU10141"/>
    </source>
</evidence>
<dbReference type="PROSITE" id="PS00107">
    <property type="entry name" value="PROTEIN_KINASE_ATP"/>
    <property type="match status" value="1"/>
</dbReference>
<keyword evidence="9" id="KW-0325">Glycoprotein</keyword>
<dbReference type="Pfam" id="PF13947">
    <property type="entry name" value="GUB_WAK_bind"/>
    <property type="match status" value="1"/>
</dbReference>
<dbReference type="GO" id="GO:0030247">
    <property type="term" value="F:polysaccharide binding"/>
    <property type="evidence" value="ECO:0007669"/>
    <property type="project" value="InterPro"/>
</dbReference>
<dbReference type="Gene3D" id="2.10.25.10">
    <property type="entry name" value="Laminin"/>
    <property type="match status" value="1"/>
</dbReference>
<dbReference type="PANTHER" id="PTHR27005">
    <property type="entry name" value="WALL-ASSOCIATED RECEPTOR KINASE-LIKE 21"/>
    <property type="match status" value="1"/>
</dbReference>
<evidence type="ECO:0000256" key="6">
    <source>
        <dbReference type="ARBA" id="ARBA00022777"/>
    </source>
</evidence>
<dbReference type="PROSITE" id="PS00010">
    <property type="entry name" value="ASX_HYDROXYL"/>
    <property type="match status" value="1"/>
</dbReference>
<dbReference type="AlphaFoldDB" id="M7Z965"/>
<keyword evidence="2" id="KW-0723">Serine/threonine-protein kinase</keyword>
<keyword evidence="10" id="KW-0245">EGF-like domain</keyword>
<name>M7Z965_TRIUA</name>
<evidence type="ECO:0000256" key="13">
    <source>
        <dbReference type="SAM" id="Phobius"/>
    </source>
</evidence>
<keyword evidence="8" id="KW-1015">Disulfide bond</keyword>
<comment type="caution">
    <text evidence="10">Lacks conserved residue(s) required for the propagation of feature annotation.</text>
</comment>
<evidence type="ECO:0000256" key="4">
    <source>
        <dbReference type="ARBA" id="ARBA00022729"/>
    </source>
</evidence>
<dbReference type="FunFam" id="3.30.200.20:FF:000459">
    <property type="entry name" value="Wall-associated receptor kinase-like 8"/>
    <property type="match status" value="1"/>
</dbReference>
<dbReference type="Gene3D" id="1.10.510.10">
    <property type="entry name" value="Transferase(Phosphotransferase) domain 1"/>
    <property type="match status" value="1"/>
</dbReference>
<evidence type="ECO:0000256" key="9">
    <source>
        <dbReference type="ARBA" id="ARBA00023180"/>
    </source>
</evidence>
<accession>M7Z965</accession>
<organism evidence="14">
    <name type="scientific">Triticum urartu</name>
    <name type="common">Red wild einkorn</name>
    <name type="synonym">Crithodium urartu</name>
    <dbReference type="NCBI Taxonomy" id="4572"/>
    <lineage>
        <taxon>Eukaryota</taxon>
        <taxon>Viridiplantae</taxon>
        <taxon>Streptophyta</taxon>
        <taxon>Embryophyta</taxon>
        <taxon>Tracheophyta</taxon>
        <taxon>Spermatophyta</taxon>
        <taxon>Magnoliopsida</taxon>
        <taxon>Liliopsida</taxon>
        <taxon>Poales</taxon>
        <taxon>Poaceae</taxon>
        <taxon>BOP clade</taxon>
        <taxon>Pooideae</taxon>
        <taxon>Triticodae</taxon>
        <taxon>Triticeae</taxon>
        <taxon>Triticinae</taxon>
        <taxon>Triticum</taxon>
    </lineage>
</organism>
<keyword evidence="7 11" id="KW-0067">ATP-binding</keyword>
<feature type="region of interest" description="Disordered" evidence="12">
    <location>
        <begin position="66"/>
        <end position="145"/>
    </location>
</feature>
<evidence type="ECO:0000256" key="7">
    <source>
        <dbReference type="ARBA" id="ARBA00022840"/>
    </source>
</evidence>
<proteinExistence type="predicted"/>
<dbReference type="GO" id="GO:0007166">
    <property type="term" value="P:cell surface receptor signaling pathway"/>
    <property type="evidence" value="ECO:0007669"/>
    <property type="project" value="InterPro"/>
</dbReference>
<dbReference type="PROSITE" id="PS01187">
    <property type="entry name" value="EGF_CA"/>
    <property type="match status" value="1"/>
</dbReference>
<evidence type="ECO:0000313" key="14">
    <source>
        <dbReference type="EMBL" id="EMS56542.1"/>
    </source>
</evidence>
<dbReference type="SUPFAM" id="SSF56112">
    <property type="entry name" value="Protein kinase-like (PK-like)"/>
    <property type="match status" value="1"/>
</dbReference>
<dbReference type="SMART" id="SM00181">
    <property type="entry name" value="EGF"/>
    <property type="match status" value="2"/>
</dbReference>
<dbReference type="InterPro" id="IPR017441">
    <property type="entry name" value="Protein_kinase_ATP_BS"/>
</dbReference>
<keyword evidence="14" id="KW-0675">Receptor</keyword>
<dbReference type="GO" id="GO:0005886">
    <property type="term" value="C:plasma membrane"/>
    <property type="evidence" value="ECO:0007669"/>
    <property type="project" value="TreeGrafter"/>
</dbReference>
<evidence type="ECO:0000256" key="2">
    <source>
        <dbReference type="ARBA" id="ARBA00022527"/>
    </source>
</evidence>
<keyword evidence="13" id="KW-1133">Transmembrane helix</keyword>
<feature type="compositionally biased region" description="Polar residues" evidence="12">
    <location>
        <begin position="89"/>
        <end position="100"/>
    </location>
</feature>
<dbReference type="InterPro" id="IPR011009">
    <property type="entry name" value="Kinase-like_dom_sf"/>
</dbReference>
<dbReference type="PROSITE" id="PS50026">
    <property type="entry name" value="EGF_3"/>
    <property type="match status" value="1"/>
</dbReference>
<dbReference type="OMA" id="FISRQCY"/>
<gene>
    <name evidence="14" type="ORF">TRIUR3_23666</name>
</gene>
<dbReference type="Gene3D" id="3.30.200.20">
    <property type="entry name" value="Phosphorylase Kinase, domain 1"/>
    <property type="match status" value="1"/>
</dbReference>
<dbReference type="PROSITE" id="PS00108">
    <property type="entry name" value="PROTEIN_KINASE_ST"/>
    <property type="match status" value="1"/>
</dbReference>
<dbReference type="InterPro" id="IPR000742">
    <property type="entry name" value="EGF"/>
</dbReference>
<feature type="transmembrane region" description="Helical" evidence="13">
    <location>
        <begin position="497"/>
        <end position="520"/>
    </location>
</feature>
<dbReference type="FunFam" id="1.10.510.10:FF:000084">
    <property type="entry name" value="Wall-associated receptor kinase 2"/>
    <property type="match status" value="1"/>
</dbReference>
<keyword evidence="5 11" id="KW-0547">Nucleotide-binding</keyword>
<dbReference type="GO" id="GO:0005524">
    <property type="term" value="F:ATP binding"/>
    <property type="evidence" value="ECO:0007669"/>
    <property type="project" value="UniProtKB-UniRule"/>
</dbReference>
<dbReference type="eggNOG" id="ENOG502QQPF">
    <property type="taxonomic scope" value="Eukaryota"/>
</dbReference>
<dbReference type="InterPro" id="IPR001881">
    <property type="entry name" value="EGF-like_Ca-bd_dom"/>
</dbReference>
<dbReference type="PANTHER" id="PTHR27005:SF539">
    <property type="entry name" value="PROTEIN KINASE DOMAIN-CONTAINING PROTEIN"/>
    <property type="match status" value="1"/>
</dbReference>
<comment type="subcellular location">
    <subcellularLocation>
        <location evidence="1">Membrane</location>
        <topology evidence="1">Single-pass type I membrane protein</topology>
    </subcellularLocation>
</comment>
<evidence type="ECO:0000256" key="5">
    <source>
        <dbReference type="ARBA" id="ARBA00022741"/>
    </source>
</evidence>
<dbReference type="InterPro" id="IPR008271">
    <property type="entry name" value="Ser/Thr_kinase_AS"/>
</dbReference>
<evidence type="ECO:0000256" key="10">
    <source>
        <dbReference type="PROSITE-ProRule" id="PRU00076"/>
    </source>
</evidence>
<dbReference type="InterPro" id="IPR018097">
    <property type="entry name" value="EGF_Ca-bd_CS"/>
</dbReference>
<evidence type="ECO:0000256" key="8">
    <source>
        <dbReference type="ARBA" id="ARBA00023157"/>
    </source>
</evidence>
<reference evidence="14" key="1">
    <citation type="journal article" date="2013" name="Nature">
        <title>Draft genome of the wheat A-genome progenitor Triticum urartu.</title>
        <authorList>
            <person name="Ling H.Q."/>
            <person name="Zhao S."/>
            <person name="Liu D."/>
            <person name="Wang J."/>
            <person name="Sun H."/>
            <person name="Zhang C."/>
            <person name="Fan H."/>
            <person name="Li D."/>
            <person name="Dong L."/>
            <person name="Tao Y."/>
            <person name="Gao C."/>
            <person name="Wu H."/>
            <person name="Li Y."/>
            <person name="Cui Y."/>
            <person name="Guo X."/>
            <person name="Zheng S."/>
            <person name="Wang B."/>
            <person name="Yu K."/>
            <person name="Liang Q."/>
            <person name="Yang W."/>
            <person name="Lou X."/>
            <person name="Chen J."/>
            <person name="Feng M."/>
            <person name="Jian J."/>
            <person name="Zhang X."/>
            <person name="Luo G."/>
            <person name="Jiang Y."/>
            <person name="Liu J."/>
            <person name="Wang Z."/>
            <person name="Sha Y."/>
            <person name="Zhang B."/>
            <person name="Wu H."/>
            <person name="Tang D."/>
            <person name="Shen Q."/>
            <person name="Xue P."/>
            <person name="Zou S."/>
            <person name="Wang X."/>
            <person name="Liu X."/>
            <person name="Wang F."/>
            <person name="Yang Y."/>
            <person name="An X."/>
            <person name="Dong Z."/>
            <person name="Zhang K."/>
            <person name="Zhang X."/>
            <person name="Luo M.C."/>
            <person name="Dvorak J."/>
            <person name="Tong Y."/>
            <person name="Wang J."/>
            <person name="Yang H."/>
            <person name="Li Z."/>
            <person name="Wang D."/>
            <person name="Zhang A."/>
            <person name="Wang J."/>
        </authorList>
    </citation>
    <scope>NUCLEOTIDE SEQUENCE</scope>
</reference>
<keyword evidence="3" id="KW-0808">Transferase</keyword>
<dbReference type="GO" id="GO:0005509">
    <property type="term" value="F:calcium ion binding"/>
    <property type="evidence" value="ECO:0007669"/>
    <property type="project" value="InterPro"/>
</dbReference>
<dbReference type="Pfam" id="PF00069">
    <property type="entry name" value="Pkinase"/>
    <property type="match status" value="1"/>
</dbReference>
<dbReference type="SUPFAM" id="SSF57196">
    <property type="entry name" value="EGF/Laminin"/>
    <property type="match status" value="1"/>
</dbReference>
<keyword evidence="6 14" id="KW-0418">Kinase</keyword>
<protein>
    <submittedName>
        <fullName evidence="14">Wall-associated receptor kinase 3</fullName>
    </submittedName>
</protein>
<dbReference type="InterPro" id="IPR000152">
    <property type="entry name" value="EGF-type_Asp/Asn_hydroxyl_site"/>
</dbReference>
<evidence type="ECO:0000256" key="12">
    <source>
        <dbReference type="SAM" id="MobiDB-lite"/>
    </source>
</evidence>
<dbReference type="SMART" id="SM00220">
    <property type="entry name" value="S_TKc"/>
    <property type="match status" value="1"/>
</dbReference>
<dbReference type="STRING" id="4572.M7Z965"/>
<dbReference type="EMBL" id="KD156436">
    <property type="protein sequence ID" value="EMS56542.1"/>
    <property type="molecule type" value="Genomic_DNA"/>
</dbReference>
<dbReference type="SMART" id="SM00179">
    <property type="entry name" value="EGF_CA"/>
    <property type="match status" value="1"/>
</dbReference>
<dbReference type="InterPro" id="IPR025287">
    <property type="entry name" value="WAK_GUB"/>
</dbReference>
<dbReference type="GO" id="GO:0004674">
    <property type="term" value="F:protein serine/threonine kinase activity"/>
    <property type="evidence" value="ECO:0007669"/>
    <property type="project" value="UniProtKB-KW"/>
</dbReference>
<dbReference type="PROSITE" id="PS50011">
    <property type="entry name" value="PROTEIN_KINASE_DOM"/>
    <property type="match status" value="1"/>
</dbReference>
<dbReference type="CDD" id="cd00054">
    <property type="entry name" value="EGF_CA"/>
    <property type="match status" value="1"/>
</dbReference>
<keyword evidence="4" id="KW-0732">Signal</keyword>